<dbReference type="InterPro" id="IPR029040">
    <property type="entry name" value="RPABC4/Spt4"/>
</dbReference>
<dbReference type="GO" id="GO:0003677">
    <property type="term" value="F:DNA binding"/>
    <property type="evidence" value="ECO:0007669"/>
    <property type="project" value="InterPro"/>
</dbReference>
<dbReference type="SMART" id="SM00659">
    <property type="entry name" value="RPOLCX"/>
    <property type="match status" value="1"/>
</dbReference>
<dbReference type="GO" id="GO:0003899">
    <property type="term" value="F:DNA-directed RNA polymerase activity"/>
    <property type="evidence" value="ECO:0007669"/>
    <property type="project" value="InterPro"/>
</dbReference>
<accession>A0A0F4ZCY5</accession>
<evidence type="ECO:0000313" key="7">
    <source>
        <dbReference type="Proteomes" id="UP000033483"/>
    </source>
</evidence>
<evidence type="ECO:0000313" key="6">
    <source>
        <dbReference type="EMBL" id="KKA28382.1"/>
    </source>
</evidence>
<dbReference type="Proteomes" id="UP000033483">
    <property type="component" value="Unassembled WGS sequence"/>
</dbReference>
<evidence type="ECO:0000256" key="5">
    <source>
        <dbReference type="ARBA" id="ARBA00025770"/>
    </source>
</evidence>
<dbReference type="EMBL" id="LAEV01001332">
    <property type="protein sequence ID" value="KKA28382.1"/>
    <property type="molecule type" value="Genomic_DNA"/>
</dbReference>
<dbReference type="InterPro" id="IPR039747">
    <property type="entry name" value="RPABC4"/>
</dbReference>
<keyword evidence="3" id="KW-0862">Zinc</keyword>
<reference evidence="6 7" key="1">
    <citation type="submission" date="2015-03" db="EMBL/GenBank/DDBJ databases">
        <authorList>
            <person name="Radwan O."/>
            <person name="Al-Naeli F.A."/>
            <person name="Rendon G.A."/>
            <person name="Fields C."/>
        </authorList>
    </citation>
    <scope>NUCLEOTIDE SEQUENCE [LARGE SCALE GENOMIC DNA]</scope>
    <source>
        <strain evidence="6">CR-DP1</strain>
    </source>
</reference>
<dbReference type="SUPFAM" id="SSF63393">
    <property type="entry name" value="RNA polymerase subunits"/>
    <property type="match status" value="1"/>
</dbReference>
<dbReference type="PANTHER" id="PTHR12056:SF2">
    <property type="entry name" value="GEO11084P1"/>
    <property type="match status" value="1"/>
</dbReference>
<dbReference type="GO" id="GO:0005666">
    <property type="term" value="C:RNA polymerase III complex"/>
    <property type="evidence" value="ECO:0007669"/>
    <property type="project" value="TreeGrafter"/>
</dbReference>
<sequence>MSSQYQIPSGNAASSSAAIGSGSTKFDGPAKLNYICGDCGLNSTQHQTVPFLRCKECGCRILYKPRTKRMVQFEAR</sequence>
<evidence type="ECO:0000256" key="2">
    <source>
        <dbReference type="ARBA" id="ARBA00022723"/>
    </source>
</evidence>
<name>A0A0F4ZCY5_9PEZI</name>
<keyword evidence="7" id="KW-1185">Reference proteome</keyword>
<keyword evidence="4" id="KW-0539">Nucleus</keyword>
<comment type="caution">
    <text evidence="6">The sequence shown here is derived from an EMBL/GenBank/DDBJ whole genome shotgun (WGS) entry which is preliminary data.</text>
</comment>
<proteinExistence type="inferred from homology"/>
<dbReference type="InterPro" id="IPR006591">
    <property type="entry name" value="RNAP_P/RPABC4"/>
</dbReference>
<evidence type="ECO:0000256" key="3">
    <source>
        <dbReference type="ARBA" id="ARBA00022833"/>
    </source>
</evidence>
<dbReference type="GO" id="GO:0008270">
    <property type="term" value="F:zinc ion binding"/>
    <property type="evidence" value="ECO:0007669"/>
    <property type="project" value="InterPro"/>
</dbReference>
<dbReference type="AlphaFoldDB" id="A0A0F4ZCY5"/>
<evidence type="ECO:0000256" key="4">
    <source>
        <dbReference type="ARBA" id="ARBA00023242"/>
    </source>
</evidence>
<comment type="similarity">
    <text evidence="5">Belongs to the archaeal Rpo12/eukaryotic RPC10 RNA polymerase subunit family.</text>
</comment>
<dbReference type="GO" id="GO:0005736">
    <property type="term" value="C:RNA polymerase I complex"/>
    <property type="evidence" value="ECO:0007669"/>
    <property type="project" value="TreeGrafter"/>
</dbReference>
<dbReference type="OrthoDB" id="5585087at2759"/>
<dbReference type="PANTHER" id="PTHR12056">
    <property type="entry name" value="DNA-DIRECTED RNA POLYMERASES I, II, AND III"/>
    <property type="match status" value="1"/>
</dbReference>
<dbReference type="GO" id="GO:0006351">
    <property type="term" value="P:DNA-templated transcription"/>
    <property type="evidence" value="ECO:0007669"/>
    <property type="project" value="InterPro"/>
</dbReference>
<dbReference type="GO" id="GO:0005665">
    <property type="term" value="C:RNA polymerase II, core complex"/>
    <property type="evidence" value="ECO:0007669"/>
    <property type="project" value="TreeGrafter"/>
</dbReference>
<organism evidence="6 7">
    <name type="scientific">Thielaviopsis punctulata</name>
    <dbReference type="NCBI Taxonomy" id="72032"/>
    <lineage>
        <taxon>Eukaryota</taxon>
        <taxon>Fungi</taxon>
        <taxon>Dikarya</taxon>
        <taxon>Ascomycota</taxon>
        <taxon>Pezizomycotina</taxon>
        <taxon>Sordariomycetes</taxon>
        <taxon>Hypocreomycetidae</taxon>
        <taxon>Microascales</taxon>
        <taxon>Ceratocystidaceae</taxon>
        <taxon>Thielaviopsis</taxon>
    </lineage>
</organism>
<gene>
    <name evidence="6" type="ORF">TD95_000169</name>
</gene>
<evidence type="ECO:0000256" key="1">
    <source>
        <dbReference type="ARBA" id="ARBA00004123"/>
    </source>
</evidence>
<protein>
    <submittedName>
        <fullName evidence="6">Uncharacterized protein</fullName>
    </submittedName>
</protein>
<dbReference type="Gene3D" id="2.20.28.30">
    <property type="entry name" value="RNA polymerase ii, chain L"/>
    <property type="match status" value="1"/>
</dbReference>
<dbReference type="Pfam" id="PF03604">
    <property type="entry name" value="Zn_ribbon_RPAB4"/>
    <property type="match status" value="1"/>
</dbReference>
<comment type="subcellular location">
    <subcellularLocation>
        <location evidence="1">Nucleus</location>
    </subcellularLocation>
</comment>
<keyword evidence="2" id="KW-0479">Metal-binding</keyword>